<name>A0ABN2WHI0_9ACTN</name>
<dbReference type="SUPFAM" id="SSF46689">
    <property type="entry name" value="Homeodomain-like"/>
    <property type="match status" value="1"/>
</dbReference>
<organism evidence="6 7">
    <name type="scientific">Streptomyces albiaxialis</name>
    <dbReference type="NCBI Taxonomy" id="329523"/>
    <lineage>
        <taxon>Bacteria</taxon>
        <taxon>Bacillati</taxon>
        <taxon>Actinomycetota</taxon>
        <taxon>Actinomycetes</taxon>
        <taxon>Kitasatosporales</taxon>
        <taxon>Streptomycetaceae</taxon>
        <taxon>Streptomyces</taxon>
    </lineage>
</organism>
<dbReference type="Gene3D" id="1.10.357.10">
    <property type="entry name" value="Tetracycline Repressor, domain 2"/>
    <property type="match status" value="1"/>
</dbReference>
<evidence type="ECO:0000256" key="2">
    <source>
        <dbReference type="ARBA" id="ARBA00023125"/>
    </source>
</evidence>
<evidence type="ECO:0000313" key="6">
    <source>
        <dbReference type="EMBL" id="GAA2090666.1"/>
    </source>
</evidence>
<evidence type="ECO:0000256" key="3">
    <source>
        <dbReference type="ARBA" id="ARBA00023163"/>
    </source>
</evidence>
<accession>A0ABN2WHI0</accession>
<dbReference type="InterPro" id="IPR001647">
    <property type="entry name" value="HTH_TetR"/>
</dbReference>
<evidence type="ECO:0000256" key="1">
    <source>
        <dbReference type="ARBA" id="ARBA00023015"/>
    </source>
</evidence>
<gene>
    <name evidence="6" type="ORF">GCM10009801_55760</name>
</gene>
<feature type="DNA-binding region" description="H-T-H motif" evidence="4">
    <location>
        <begin position="41"/>
        <end position="60"/>
    </location>
</feature>
<keyword evidence="3" id="KW-0804">Transcription</keyword>
<dbReference type="PROSITE" id="PS50977">
    <property type="entry name" value="HTH_TETR_2"/>
    <property type="match status" value="1"/>
</dbReference>
<dbReference type="Pfam" id="PF00440">
    <property type="entry name" value="TetR_N"/>
    <property type="match status" value="1"/>
</dbReference>
<reference evidence="6 7" key="1">
    <citation type="journal article" date="2019" name="Int. J. Syst. Evol. Microbiol.">
        <title>The Global Catalogue of Microorganisms (GCM) 10K type strain sequencing project: providing services to taxonomists for standard genome sequencing and annotation.</title>
        <authorList>
            <consortium name="The Broad Institute Genomics Platform"/>
            <consortium name="The Broad Institute Genome Sequencing Center for Infectious Disease"/>
            <person name="Wu L."/>
            <person name="Ma J."/>
        </authorList>
    </citation>
    <scope>NUCLEOTIDE SEQUENCE [LARGE SCALE GENOMIC DNA]</scope>
    <source>
        <strain evidence="6 7">JCM 15478</strain>
    </source>
</reference>
<dbReference type="InterPro" id="IPR050109">
    <property type="entry name" value="HTH-type_TetR-like_transc_reg"/>
</dbReference>
<keyword evidence="7" id="KW-1185">Reference proteome</keyword>
<dbReference type="RefSeq" id="WP_344532047.1">
    <property type="nucleotide sequence ID" value="NZ_BAAAPE010000013.1"/>
</dbReference>
<keyword evidence="2 4" id="KW-0238">DNA-binding</keyword>
<dbReference type="Proteomes" id="UP001500016">
    <property type="component" value="Unassembled WGS sequence"/>
</dbReference>
<feature type="domain" description="HTH tetR-type" evidence="5">
    <location>
        <begin position="18"/>
        <end position="78"/>
    </location>
</feature>
<dbReference type="PANTHER" id="PTHR30055:SF234">
    <property type="entry name" value="HTH-TYPE TRANSCRIPTIONAL REGULATOR BETI"/>
    <property type="match status" value="1"/>
</dbReference>
<protein>
    <submittedName>
        <fullName evidence="6">TetR/AcrR family transcriptional regulator</fullName>
    </submittedName>
</protein>
<proteinExistence type="predicted"/>
<evidence type="ECO:0000259" key="5">
    <source>
        <dbReference type="PROSITE" id="PS50977"/>
    </source>
</evidence>
<dbReference type="PRINTS" id="PR00455">
    <property type="entry name" value="HTHTETR"/>
</dbReference>
<keyword evidence="1" id="KW-0805">Transcription regulation</keyword>
<dbReference type="InterPro" id="IPR009057">
    <property type="entry name" value="Homeodomain-like_sf"/>
</dbReference>
<dbReference type="PANTHER" id="PTHR30055">
    <property type="entry name" value="HTH-TYPE TRANSCRIPTIONAL REGULATOR RUTR"/>
    <property type="match status" value="1"/>
</dbReference>
<sequence>MNDTTAEAARGKRGRKAAETRRRILEAAGELFVRQGYGASTLQDIASRAGVAVQTVYFVFGNKRTVLKELVDVTIAGDDEPVATMDRAWFRAGIDAPDAREHLRLHVAGTRAVLDRVAPVTQVVATALATDPEVAAMWPGDEDPRHIVQTAAARSMMAKPGAREDVTPEHAADVLYGLLSPETYLLFVRERGWEPERWERWAYETLSAQLTSPPSGS</sequence>
<evidence type="ECO:0000256" key="4">
    <source>
        <dbReference type="PROSITE-ProRule" id="PRU00335"/>
    </source>
</evidence>
<comment type="caution">
    <text evidence="6">The sequence shown here is derived from an EMBL/GenBank/DDBJ whole genome shotgun (WGS) entry which is preliminary data.</text>
</comment>
<evidence type="ECO:0000313" key="7">
    <source>
        <dbReference type="Proteomes" id="UP001500016"/>
    </source>
</evidence>
<dbReference type="EMBL" id="BAAAPE010000013">
    <property type="protein sequence ID" value="GAA2090666.1"/>
    <property type="molecule type" value="Genomic_DNA"/>
</dbReference>